<keyword evidence="4" id="KW-1185">Reference proteome</keyword>
<evidence type="ECO:0008006" key="5">
    <source>
        <dbReference type="Google" id="ProtNLM"/>
    </source>
</evidence>
<feature type="transmembrane region" description="Helical" evidence="2">
    <location>
        <begin position="63"/>
        <end position="88"/>
    </location>
</feature>
<evidence type="ECO:0000313" key="4">
    <source>
        <dbReference type="Proteomes" id="UP000277928"/>
    </source>
</evidence>
<dbReference type="AlphaFoldDB" id="A0A3P7JQG8"/>
<reference evidence="3 4" key="1">
    <citation type="submission" date="2018-08" db="EMBL/GenBank/DDBJ databases">
        <authorList>
            <person name="Laetsch R D."/>
            <person name="Stevens L."/>
            <person name="Kumar S."/>
            <person name="Blaxter L. M."/>
        </authorList>
    </citation>
    <scope>NUCLEOTIDE SEQUENCE [LARGE SCALE GENOMIC DNA]</scope>
</reference>
<dbReference type="STRING" id="42156.A0A3P7JQG8"/>
<dbReference type="OMA" id="CGRVCCI"/>
<feature type="region of interest" description="Disordered" evidence="1">
    <location>
        <begin position="161"/>
        <end position="234"/>
    </location>
</feature>
<gene>
    <name evidence="3" type="ORF">NLS_LOCUS10085</name>
</gene>
<evidence type="ECO:0000256" key="2">
    <source>
        <dbReference type="SAM" id="Phobius"/>
    </source>
</evidence>
<dbReference type="Proteomes" id="UP000277928">
    <property type="component" value="Unassembled WGS sequence"/>
</dbReference>
<evidence type="ECO:0000256" key="1">
    <source>
        <dbReference type="SAM" id="MobiDB-lite"/>
    </source>
</evidence>
<organism evidence="3 4">
    <name type="scientific">Litomosoides sigmodontis</name>
    <name type="common">Filarial nematode worm</name>
    <dbReference type="NCBI Taxonomy" id="42156"/>
    <lineage>
        <taxon>Eukaryota</taxon>
        <taxon>Metazoa</taxon>
        <taxon>Ecdysozoa</taxon>
        <taxon>Nematoda</taxon>
        <taxon>Chromadorea</taxon>
        <taxon>Rhabditida</taxon>
        <taxon>Spirurina</taxon>
        <taxon>Spiruromorpha</taxon>
        <taxon>Filarioidea</taxon>
        <taxon>Onchocercidae</taxon>
        <taxon>Litomosoides</taxon>
    </lineage>
</organism>
<evidence type="ECO:0000313" key="3">
    <source>
        <dbReference type="EMBL" id="VDM93184.1"/>
    </source>
</evidence>
<name>A0A3P7JQG8_LITSI</name>
<feature type="compositionally biased region" description="Polar residues" evidence="1">
    <location>
        <begin position="183"/>
        <end position="195"/>
    </location>
</feature>
<protein>
    <recommendedName>
        <fullName evidence="5">CX domain-containing protein</fullName>
    </recommendedName>
</protein>
<accession>A0A3P7JQG8</accession>
<dbReference type="OrthoDB" id="5857635at2759"/>
<feature type="compositionally biased region" description="Low complexity" evidence="1">
    <location>
        <begin position="213"/>
        <end position="232"/>
    </location>
</feature>
<keyword evidence="2" id="KW-1133">Transmembrane helix</keyword>
<proteinExistence type="predicted"/>
<keyword evidence="2" id="KW-0812">Transmembrane</keyword>
<dbReference type="EMBL" id="UYRX01002420">
    <property type="protein sequence ID" value="VDM93184.1"/>
    <property type="molecule type" value="Genomic_DNA"/>
</dbReference>
<sequence>MDLLIQPNSRGIRFDGYDDDFIQCIFEDANVSGRNERYEFRCRPDLECCGRVCCIPEETAIPLWLMILFTILGLLLLLALLGTVAWVLSKISKCSDKSKLRKTTSQFGYQPYKQRESQDGLDTESLVRKKSYRNPLYTATTTTVKIRETFDRTIDDSNVYDRAGTGTDTGTATGGETTGRSGMTTAREQQKQLNTAGIRRGNHEATQSASFPRTVSTMRGRGRSSSGNYSTRETFEERCEENYVVRKQNDANELS</sequence>
<keyword evidence="2" id="KW-0472">Membrane</keyword>